<gene>
    <name evidence="4" type="ORF">DRH29_02575</name>
</gene>
<feature type="transmembrane region" description="Helical" evidence="3">
    <location>
        <begin position="311"/>
        <end position="331"/>
    </location>
</feature>
<feature type="transmembrane region" description="Helical" evidence="3">
    <location>
        <begin position="269"/>
        <end position="290"/>
    </location>
</feature>
<name>A0A420ZCT9_UNCK3</name>
<feature type="transmembrane region" description="Helical" evidence="3">
    <location>
        <begin position="42"/>
        <end position="62"/>
    </location>
</feature>
<protein>
    <submittedName>
        <fullName evidence="4">Uncharacterized protein</fullName>
    </submittedName>
</protein>
<feature type="region of interest" description="Disordered" evidence="2">
    <location>
        <begin position="583"/>
        <end position="626"/>
    </location>
</feature>
<evidence type="ECO:0000313" key="4">
    <source>
        <dbReference type="EMBL" id="RLC37281.1"/>
    </source>
</evidence>
<feature type="compositionally biased region" description="Basic and acidic residues" evidence="2">
    <location>
        <begin position="595"/>
        <end position="607"/>
    </location>
</feature>
<evidence type="ECO:0000256" key="1">
    <source>
        <dbReference type="SAM" id="Coils"/>
    </source>
</evidence>
<accession>A0A420ZCT9</accession>
<proteinExistence type="predicted"/>
<sequence>MLKKIRNWFIDRTPLSTRLYIGRVLIVLLPVLTIAKPTFAQWLALLGGAAAISFLPIILDVIVGILGSIFNLITTIAIAIINSVILPGQNALFFSAQIQNVFEIMRSAANVLFFLAILIFAIMIITRSAGYNFKKAITSLVTAVVMANFSFTIVLVLIEMGDALRNSASTIFGDGSITNIGQLWDSLFIPSNYTFSIFQQGSGSHILLTLATLAVAALGAYVFFRLAFVLVERAVRLIWQAIFGPIVFALSLLPEPSFSKMASNWWSDTIRWVLVLPIAFILISIAQMLMNNYTGGPLSEQLQGIIQTESVTNAGQLIYLIIPIAILLIVAETPKLLQLSTSAATKFFTDTIPGAITGAIKSGATFYGGAALRGAGMKLQKTTKLGGWVYKEMGKFKARRQIAEGVYRTHKKALTTEGNIATVIAAKKARKDYTDNINNALAKELGIGVDQLEAYKETHEDEYNAAKKKVEPRFIHKKTVVDSKEMAAMVAQGEMIKENYELYRSPEELAKSVKENMKEAKEAWDNGQDDKAHKYELLASTDMLTLKQMQVRSTGSKADVIADIYNELNKDYRAGSSLLSKRGTPLAKIPQPKMQTDELAKRGKDDQENNGTAGSALKTEKEKPSIDADRQLIRQWKEEKKYQAAQKAKQDFAQEVGDTAFVSMVDNVNNLKGGSAILQIIQKAAESDNPEALKNIASISELLAKLPMESEEKISDIQSRYGSDKDSIKTALQSEVGISEADSDKAANLLSRVGVKDIGKVSSIARSLKEEKEKKEGRLKAKIDYIQVQAAVPKEQKEPQITTGTPIENMEANEQRIEAAMHNPDESYPIQEIKDDIKRATEQLKKIVLQSAQTNEERTELYQKRQLGRIQHDDRTKLQNLATKIFSKLKHYHQGSVVDSETQVGQMTPKDIYKILRETQAAADKLSGGSK</sequence>
<reference evidence="4 5" key="1">
    <citation type="submission" date="2018-06" db="EMBL/GenBank/DDBJ databases">
        <title>Extensive metabolic versatility and redundancy in microbially diverse, dynamic hydrothermal sediments.</title>
        <authorList>
            <person name="Dombrowski N."/>
            <person name="Teske A."/>
            <person name="Baker B.J."/>
        </authorList>
    </citation>
    <scope>NUCLEOTIDE SEQUENCE [LARGE SCALE GENOMIC DNA]</scope>
    <source>
        <strain evidence="4">B79_G16</strain>
    </source>
</reference>
<feature type="coiled-coil region" evidence="1">
    <location>
        <begin position="830"/>
        <end position="857"/>
    </location>
</feature>
<evidence type="ECO:0000256" key="2">
    <source>
        <dbReference type="SAM" id="MobiDB-lite"/>
    </source>
</evidence>
<dbReference type="AlphaFoldDB" id="A0A420ZCT9"/>
<feature type="transmembrane region" description="Helical" evidence="3">
    <location>
        <begin position="107"/>
        <end position="125"/>
    </location>
</feature>
<keyword evidence="3" id="KW-0812">Transmembrane</keyword>
<feature type="transmembrane region" description="Helical" evidence="3">
    <location>
        <begin position="69"/>
        <end position="87"/>
    </location>
</feature>
<evidence type="ECO:0000313" key="5">
    <source>
        <dbReference type="Proteomes" id="UP000281261"/>
    </source>
</evidence>
<dbReference type="Proteomes" id="UP000281261">
    <property type="component" value="Unassembled WGS sequence"/>
</dbReference>
<evidence type="ECO:0000256" key="3">
    <source>
        <dbReference type="SAM" id="Phobius"/>
    </source>
</evidence>
<keyword evidence="3" id="KW-0472">Membrane</keyword>
<feature type="transmembrane region" description="Helical" evidence="3">
    <location>
        <begin position="20"/>
        <end position="36"/>
    </location>
</feature>
<keyword evidence="1" id="KW-0175">Coiled coil</keyword>
<feature type="transmembrane region" description="Helical" evidence="3">
    <location>
        <begin position="237"/>
        <end position="254"/>
    </location>
</feature>
<comment type="caution">
    <text evidence="4">The sequence shown here is derived from an EMBL/GenBank/DDBJ whole genome shotgun (WGS) entry which is preliminary data.</text>
</comment>
<feature type="transmembrane region" description="Helical" evidence="3">
    <location>
        <begin position="137"/>
        <end position="158"/>
    </location>
</feature>
<keyword evidence="3" id="KW-1133">Transmembrane helix</keyword>
<dbReference type="EMBL" id="QMNG01000007">
    <property type="protein sequence ID" value="RLC37281.1"/>
    <property type="molecule type" value="Genomic_DNA"/>
</dbReference>
<feature type="transmembrane region" description="Helical" evidence="3">
    <location>
        <begin position="206"/>
        <end position="230"/>
    </location>
</feature>
<organism evidence="4 5">
    <name type="scientific">candidate division Kazan bacterium</name>
    <dbReference type="NCBI Taxonomy" id="2202143"/>
    <lineage>
        <taxon>Bacteria</taxon>
        <taxon>Bacteria division Kazan-3B-28</taxon>
    </lineage>
</organism>